<dbReference type="GO" id="GO:0005886">
    <property type="term" value="C:plasma membrane"/>
    <property type="evidence" value="ECO:0007669"/>
    <property type="project" value="TreeGrafter"/>
</dbReference>
<dbReference type="InterPro" id="IPR031313">
    <property type="entry name" value="Sin1_PH_dom"/>
</dbReference>
<sequence length="753" mass="85114">MAFAADRIRAIERLRSAYTEASDDPVVRRMVMSDELLWNELSGKKDPNRDTVASPSLNDASYLEQRHDSEQNRCISPVEYVDWDRIKSMYQQYYPEDEWPLVPEQEAYLRHYTAGQPSSDEESRRNVRKLDYTSTKYGPYRPLQVGYRVDNLQFEQDARAKSEHRDLLRSEPDSRAEPLHDPRAYSGHGSLRSEHRHLRSESSIWHENDTSMDSDEEELAQTLVMATLADTSAVDDHRPEKDAVVGRETLSAASGSFFPTLSMDVLPSNKTVTDFQLEGSHFLPIQTQGPPGQFPIDPIDSKDSRASSVGFSPSSSSSQSSLVPRSDETLAGETLHPYIPGSYVVPTVHETDLLSSKKTHRPSKTSGSSSRLTSPSRSESQARLNRSPVREERESFTFHRKPVAMPPTYSLLSSRLLRSDTNLNQFQQILARYSQGGIGELSSQALCVSLYFPDEPQELPSPLRVHVRSEITMEQLIGYGLFCFLRQYQHLPYHKGHHDGNQDTDTLLETSAWALYMVEDGLVDQDYPPIDRSLIVGRFGEHEFALCGRTSNRKRQPIAPSQALALPEYDSAVAKHLSENISLQIMVVPHAKGSISVNLPGNSAAKQVIATVCKQCQLGEAHLYALLRRDDHQVIPWEQPVSSFWHRKDLVLVDQASLPRASQSIAMPTRAGFSIPEQPKYTTAMDLISNYKRVLTIDGDWIHIIRMPNVLKLIVKRDANRDSKRDTKRYDFHAESRTLAKEIVTEINKLGSK</sequence>
<feature type="domain" description="CRIM" evidence="3">
    <location>
        <begin position="410"/>
        <end position="555"/>
    </location>
</feature>
<dbReference type="InterPro" id="IPR008828">
    <property type="entry name" value="Sin1/Avo1"/>
</dbReference>
<comment type="similarity">
    <text evidence="1">Belongs to the SIN1 family.</text>
</comment>
<dbReference type="Gene3D" id="2.30.29.30">
    <property type="entry name" value="Pleckstrin-homology domain (PH domain)/Phosphotyrosine-binding domain (PTB)"/>
    <property type="match status" value="1"/>
</dbReference>
<keyword evidence="6" id="KW-1185">Reference proteome</keyword>
<dbReference type="PANTHER" id="PTHR13335:SF1">
    <property type="entry name" value="TARGET OF RAPAMYCIN COMPLEX 2 SUBUNIT MAPKAP1"/>
    <property type="match status" value="1"/>
</dbReference>
<dbReference type="InterPro" id="IPR031567">
    <property type="entry name" value="CRIM_dom"/>
</dbReference>
<reference evidence="5 6" key="1">
    <citation type="submission" date="2023-03" db="EMBL/GenBank/DDBJ databases">
        <title>Mating type loci evolution in Malassezia.</title>
        <authorList>
            <person name="Coelho M.A."/>
        </authorList>
    </citation>
    <scope>NUCLEOTIDE SEQUENCE [LARGE SCALE GENOMIC DNA]</scope>
    <source>
        <strain evidence="5 6">CBS 9725</strain>
    </source>
</reference>
<dbReference type="GO" id="GO:0038203">
    <property type="term" value="P:TORC2 signaling"/>
    <property type="evidence" value="ECO:0007669"/>
    <property type="project" value="TreeGrafter"/>
</dbReference>
<protein>
    <submittedName>
        <fullName evidence="5">Component of a membrane-bound complex containing the Tor2p kinase</fullName>
    </submittedName>
</protein>
<evidence type="ECO:0000256" key="2">
    <source>
        <dbReference type="SAM" id="MobiDB-lite"/>
    </source>
</evidence>
<feature type="region of interest" description="Disordered" evidence="2">
    <location>
        <begin position="353"/>
        <end position="396"/>
    </location>
</feature>
<feature type="domain" description="SIN1-type PH" evidence="4">
    <location>
        <begin position="707"/>
        <end position="750"/>
    </location>
</feature>
<gene>
    <name evidence="5" type="primary">AVO1</name>
    <name evidence="5" type="ORF">MYAM1_003999</name>
</gene>
<dbReference type="GO" id="GO:0031932">
    <property type="term" value="C:TORC2 complex"/>
    <property type="evidence" value="ECO:0007669"/>
    <property type="project" value="InterPro"/>
</dbReference>
<dbReference type="GO" id="GO:0005546">
    <property type="term" value="F:phosphatidylinositol-4,5-bisphosphate binding"/>
    <property type="evidence" value="ECO:0007669"/>
    <property type="project" value="TreeGrafter"/>
</dbReference>
<name>A0AAJ5YWY4_9BASI</name>
<keyword evidence="5" id="KW-0808">Transferase</keyword>
<dbReference type="PANTHER" id="PTHR13335">
    <property type="entry name" value="TARGET OF RAPAMYCIN COMPLEX 2 SUBUNIT MAPKAP1"/>
    <property type="match status" value="1"/>
</dbReference>
<dbReference type="Pfam" id="PF16978">
    <property type="entry name" value="CRIM"/>
    <property type="match status" value="1"/>
</dbReference>
<keyword evidence="5" id="KW-0418">Kinase</keyword>
<evidence type="ECO:0000259" key="3">
    <source>
        <dbReference type="Pfam" id="PF16978"/>
    </source>
</evidence>
<dbReference type="Proteomes" id="UP001219567">
    <property type="component" value="Chromosome 8"/>
</dbReference>
<dbReference type="EMBL" id="CP119950">
    <property type="protein sequence ID" value="WFD01237.1"/>
    <property type="molecule type" value="Genomic_DNA"/>
</dbReference>
<feature type="compositionally biased region" description="Basic and acidic residues" evidence="2">
    <location>
        <begin position="158"/>
        <end position="183"/>
    </location>
</feature>
<dbReference type="Pfam" id="PF16979">
    <property type="entry name" value="SIN1_PH"/>
    <property type="match status" value="1"/>
</dbReference>
<dbReference type="InterPro" id="IPR011993">
    <property type="entry name" value="PH-like_dom_sf"/>
</dbReference>
<dbReference type="GO" id="GO:0005737">
    <property type="term" value="C:cytoplasm"/>
    <property type="evidence" value="ECO:0007669"/>
    <property type="project" value="TreeGrafter"/>
</dbReference>
<feature type="compositionally biased region" description="Low complexity" evidence="2">
    <location>
        <begin position="306"/>
        <end position="321"/>
    </location>
</feature>
<organism evidence="5 6">
    <name type="scientific">Malassezia yamatoensis</name>
    <dbReference type="NCBI Taxonomy" id="253288"/>
    <lineage>
        <taxon>Eukaryota</taxon>
        <taxon>Fungi</taxon>
        <taxon>Dikarya</taxon>
        <taxon>Basidiomycota</taxon>
        <taxon>Ustilaginomycotina</taxon>
        <taxon>Malasseziomycetes</taxon>
        <taxon>Malasseziales</taxon>
        <taxon>Malasseziaceae</taxon>
        <taxon>Malassezia</taxon>
    </lineage>
</organism>
<feature type="region of interest" description="Disordered" evidence="2">
    <location>
        <begin position="158"/>
        <end position="199"/>
    </location>
</feature>
<evidence type="ECO:0000259" key="4">
    <source>
        <dbReference type="Pfam" id="PF16979"/>
    </source>
</evidence>
<accession>A0AAJ5YWY4</accession>
<feature type="compositionally biased region" description="Low complexity" evidence="2">
    <location>
        <begin position="364"/>
        <end position="379"/>
    </location>
</feature>
<dbReference type="AlphaFoldDB" id="A0AAJ5YWY4"/>
<proteinExistence type="inferred from homology"/>
<dbReference type="GO" id="GO:0016301">
    <property type="term" value="F:kinase activity"/>
    <property type="evidence" value="ECO:0007669"/>
    <property type="project" value="UniProtKB-KW"/>
</dbReference>
<evidence type="ECO:0000256" key="1">
    <source>
        <dbReference type="ARBA" id="ARBA00009407"/>
    </source>
</evidence>
<evidence type="ECO:0000313" key="5">
    <source>
        <dbReference type="EMBL" id="WFD01237.1"/>
    </source>
</evidence>
<feature type="region of interest" description="Disordered" evidence="2">
    <location>
        <begin position="282"/>
        <end position="327"/>
    </location>
</feature>
<evidence type="ECO:0000313" key="6">
    <source>
        <dbReference type="Proteomes" id="UP001219567"/>
    </source>
</evidence>